<dbReference type="GO" id="GO:0004523">
    <property type="term" value="F:RNA-DNA hybrid ribonuclease activity"/>
    <property type="evidence" value="ECO:0007669"/>
    <property type="project" value="InterPro"/>
</dbReference>
<accession>A0AAW4PH87</accession>
<protein>
    <submittedName>
        <fullName evidence="2">Reverse transcriptase-like protein</fullName>
    </submittedName>
</protein>
<dbReference type="Proteomes" id="UP001430455">
    <property type="component" value="Unassembled WGS sequence"/>
</dbReference>
<dbReference type="InterPro" id="IPR002156">
    <property type="entry name" value="RNaseH_domain"/>
</dbReference>
<evidence type="ECO:0000313" key="3">
    <source>
        <dbReference type="Proteomes" id="UP001430455"/>
    </source>
</evidence>
<dbReference type="GO" id="GO:0003676">
    <property type="term" value="F:nucleic acid binding"/>
    <property type="evidence" value="ECO:0007669"/>
    <property type="project" value="InterPro"/>
</dbReference>
<gene>
    <name evidence="2" type="ORF">EGH23_20160</name>
</gene>
<dbReference type="EMBL" id="RKLT01000015">
    <property type="protein sequence ID" value="MBX0297194.1"/>
    <property type="molecule type" value="Genomic_DNA"/>
</dbReference>
<keyword evidence="2" id="KW-0548">Nucleotidyltransferase</keyword>
<dbReference type="Pfam" id="PF13456">
    <property type="entry name" value="RVT_3"/>
    <property type="match status" value="1"/>
</dbReference>
<feature type="domain" description="RNase H type-1" evidence="1">
    <location>
        <begin position="32"/>
        <end position="146"/>
    </location>
</feature>
<evidence type="ECO:0000313" key="2">
    <source>
        <dbReference type="EMBL" id="MBX0297194.1"/>
    </source>
</evidence>
<keyword evidence="2" id="KW-0695">RNA-directed DNA polymerase</keyword>
<keyword evidence="2" id="KW-0808">Transferase</keyword>
<dbReference type="AlphaFoldDB" id="A0AAW4PH87"/>
<dbReference type="GO" id="GO:0003964">
    <property type="term" value="F:RNA-directed DNA polymerase activity"/>
    <property type="evidence" value="ECO:0007669"/>
    <property type="project" value="UniProtKB-KW"/>
</dbReference>
<organism evidence="2 3">
    <name type="scientific">Haloarcula nitratireducens</name>
    <dbReference type="NCBI Taxonomy" id="2487749"/>
    <lineage>
        <taxon>Archaea</taxon>
        <taxon>Methanobacteriati</taxon>
        <taxon>Methanobacteriota</taxon>
        <taxon>Stenosarchaea group</taxon>
        <taxon>Halobacteria</taxon>
        <taxon>Halobacteriales</taxon>
        <taxon>Haloarculaceae</taxon>
        <taxon>Haloarcula</taxon>
    </lineage>
</organism>
<dbReference type="InterPro" id="IPR012337">
    <property type="entry name" value="RNaseH-like_sf"/>
</dbReference>
<sequence length="152" mass="16601">MSPTDEEPTPPSLLLYFDASVLYADDNATPTSAAVGFLVEDGSAAVIERSMRIDAFVSSAHLEYRALLEAVRAVEAYPTTVASLHVHGDADAVLRAVDPQHHAMPEDRVAQRRVESIREWVADIPVVTYRAVGRGENERAHELARAGHGETR</sequence>
<name>A0AAW4PH87_9EURY</name>
<keyword evidence="3" id="KW-1185">Reference proteome</keyword>
<evidence type="ECO:0000259" key="1">
    <source>
        <dbReference type="Pfam" id="PF13456"/>
    </source>
</evidence>
<dbReference type="Gene3D" id="3.30.420.10">
    <property type="entry name" value="Ribonuclease H-like superfamily/Ribonuclease H"/>
    <property type="match status" value="1"/>
</dbReference>
<reference evidence="2 3" key="1">
    <citation type="submission" date="2021-06" db="EMBL/GenBank/DDBJ databases">
        <title>Halomicroarcula sp. a new haloarchaeum isolated from saline soil.</title>
        <authorList>
            <person name="Duran-Viseras A."/>
            <person name="Sanchez-Porro C."/>
            <person name="Ventosa A."/>
        </authorList>
    </citation>
    <scope>NUCLEOTIDE SEQUENCE [LARGE SCALE GENOMIC DNA]</scope>
    <source>
        <strain evidence="2 3">F27</strain>
    </source>
</reference>
<dbReference type="RefSeq" id="WP_220581776.1">
    <property type="nucleotide sequence ID" value="NZ_RKLT01000015.1"/>
</dbReference>
<proteinExistence type="predicted"/>
<dbReference type="InterPro" id="IPR036397">
    <property type="entry name" value="RNaseH_sf"/>
</dbReference>
<dbReference type="SUPFAM" id="SSF53098">
    <property type="entry name" value="Ribonuclease H-like"/>
    <property type="match status" value="1"/>
</dbReference>
<comment type="caution">
    <text evidence="2">The sequence shown here is derived from an EMBL/GenBank/DDBJ whole genome shotgun (WGS) entry which is preliminary data.</text>
</comment>